<sequence length="91" mass="10719">MLKDIILVKLVVFREMVKKKKMIVEITKSILLQYSMPKLLGIIMTLDGKSRPKQRWKSIPAVLNLILEPKFEIFDYILLKEDGVLRGFRRC</sequence>
<dbReference type="EMBL" id="OZ021735">
    <property type="protein sequence ID" value="CAK9310600.1"/>
    <property type="molecule type" value="Genomic_DNA"/>
</dbReference>
<reference evidence="1 2" key="1">
    <citation type="submission" date="2024-03" db="EMBL/GenBank/DDBJ databases">
        <authorList>
            <person name="Gkanogiannis A."/>
            <person name="Becerra Lopez-Lavalle L."/>
        </authorList>
    </citation>
    <scope>NUCLEOTIDE SEQUENCE [LARGE SCALE GENOMIC DNA]</scope>
</reference>
<name>A0ABP0XSV9_9ROSI</name>
<accession>A0ABP0XSV9</accession>
<dbReference type="Proteomes" id="UP001642487">
    <property type="component" value="Chromosome 1"/>
</dbReference>
<protein>
    <submittedName>
        <fullName evidence="1">Uncharacterized protein</fullName>
    </submittedName>
</protein>
<organism evidence="1 2">
    <name type="scientific">Citrullus colocynthis</name>
    <name type="common">colocynth</name>
    <dbReference type="NCBI Taxonomy" id="252529"/>
    <lineage>
        <taxon>Eukaryota</taxon>
        <taxon>Viridiplantae</taxon>
        <taxon>Streptophyta</taxon>
        <taxon>Embryophyta</taxon>
        <taxon>Tracheophyta</taxon>
        <taxon>Spermatophyta</taxon>
        <taxon>Magnoliopsida</taxon>
        <taxon>eudicotyledons</taxon>
        <taxon>Gunneridae</taxon>
        <taxon>Pentapetalae</taxon>
        <taxon>rosids</taxon>
        <taxon>fabids</taxon>
        <taxon>Cucurbitales</taxon>
        <taxon>Cucurbitaceae</taxon>
        <taxon>Benincaseae</taxon>
        <taxon>Citrullus</taxon>
    </lineage>
</organism>
<proteinExistence type="predicted"/>
<evidence type="ECO:0000313" key="2">
    <source>
        <dbReference type="Proteomes" id="UP001642487"/>
    </source>
</evidence>
<keyword evidence="2" id="KW-1185">Reference proteome</keyword>
<gene>
    <name evidence="1" type="ORF">CITCOLO1_LOCUS2231</name>
</gene>
<evidence type="ECO:0000313" key="1">
    <source>
        <dbReference type="EMBL" id="CAK9310600.1"/>
    </source>
</evidence>